<dbReference type="Gene3D" id="2.40.50.140">
    <property type="entry name" value="Nucleic acid-binding proteins"/>
    <property type="match status" value="1"/>
</dbReference>
<dbReference type="AlphaFoldDB" id="A0A2M6WZA2"/>
<dbReference type="Proteomes" id="UP000230731">
    <property type="component" value="Unassembled WGS sequence"/>
</dbReference>
<organism evidence="4 5">
    <name type="scientific">Candidatus Andersenbacteria bacterium CG10_big_fil_rev_8_21_14_0_10_54_11</name>
    <dbReference type="NCBI Taxonomy" id="1974485"/>
    <lineage>
        <taxon>Bacteria</taxon>
        <taxon>Candidatus Anderseniibacteriota</taxon>
    </lineage>
</organism>
<evidence type="ECO:0000256" key="1">
    <source>
        <dbReference type="ARBA" id="ARBA00023125"/>
    </source>
</evidence>
<dbReference type="GO" id="GO:0003697">
    <property type="term" value="F:single-stranded DNA binding"/>
    <property type="evidence" value="ECO:0007669"/>
    <property type="project" value="InterPro"/>
</dbReference>
<feature type="non-terminal residue" evidence="4">
    <location>
        <position position="1"/>
    </location>
</feature>
<evidence type="ECO:0000313" key="4">
    <source>
        <dbReference type="EMBL" id="PIT98142.1"/>
    </source>
</evidence>
<feature type="compositionally biased region" description="Basic and acidic residues" evidence="3">
    <location>
        <begin position="74"/>
        <end position="83"/>
    </location>
</feature>
<accession>A0A2M6WZA2</accession>
<dbReference type="InterPro" id="IPR012340">
    <property type="entry name" value="NA-bd_OB-fold"/>
</dbReference>
<dbReference type="EMBL" id="PEZP01000028">
    <property type="protein sequence ID" value="PIT98142.1"/>
    <property type="molecule type" value="Genomic_DNA"/>
</dbReference>
<gene>
    <name evidence="4" type="ORF">COT71_02275</name>
</gene>
<dbReference type="PROSITE" id="PS50935">
    <property type="entry name" value="SSB"/>
    <property type="match status" value="1"/>
</dbReference>
<evidence type="ECO:0000256" key="2">
    <source>
        <dbReference type="PROSITE-ProRule" id="PRU00252"/>
    </source>
</evidence>
<dbReference type="Pfam" id="PF00436">
    <property type="entry name" value="SSB"/>
    <property type="match status" value="1"/>
</dbReference>
<proteinExistence type="predicted"/>
<protein>
    <submittedName>
        <fullName evidence="4">Single-stranded DNA-binding protein</fullName>
    </submittedName>
</protein>
<sequence length="83" mass="9045">VYIEGYLQTSSWDGQDGQKRYRTEVIADTMIMLGNRPEGAGAQDAAPTQQAQTSAPERTPEPAMASAGTDANEEEIRIEDIPF</sequence>
<keyword evidence="1 2" id="KW-0238">DNA-binding</keyword>
<feature type="compositionally biased region" description="Low complexity" evidence="3">
    <location>
        <begin position="39"/>
        <end position="56"/>
    </location>
</feature>
<evidence type="ECO:0000313" key="5">
    <source>
        <dbReference type="Proteomes" id="UP000230731"/>
    </source>
</evidence>
<evidence type="ECO:0000256" key="3">
    <source>
        <dbReference type="SAM" id="MobiDB-lite"/>
    </source>
</evidence>
<dbReference type="SUPFAM" id="SSF50249">
    <property type="entry name" value="Nucleic acid-binding proteins"/>
    <property type="match status" value="1"/>
</dbReference>
<feature type="region of interest" description="Disordered" evidence="3">
    <location>
        <begin position="35"/>
        <end position="83"/>
    </location>
</feature>
<comment type="caution">
    <text evidence="4">The sequence shown here is derived from an EMBL/GenBank/DDBJ whole genome shotgun (WGS) entry which is preliminary data.</text>
</comment>
<reference evidence="5" key="1">
    <citation type="submission" date="2017-09" db="EMBL/GenBank/DDBJ databases">
        <title>Depth-based differentiation of microbial function through sediment-hosted aquifers and enrichment of novel symbionts in the deep terrestrial subsurface.</title>
        <authorList>
            <person name="Probst A.J."/>
            <person name="Ladd B."/>
            <person name="Jarett J.K."/>
            <person name="Geller-Mcgrath D.E."/>
            <person name="Sieber C.M.K."/>
            <person name="Emerson J.B."/>
            <person name="Anantharaman K."/>
            <person name="Thomas B.C."/>
            <person name="Malmstrom R."/>
            <person name="Stieglmeier M."/>
            <person name="Klingl A."/>
            <person name="Woyke T."/>
            <person name="Ryan C.M."/>
            <person name="Banfield J.F."/>
        </authorList>
    </citation>
    <scope>NUCLEOTIDE SEQUENCE [LARGE SCALE GENOMIC DNA]</scope>
</reference>
<name>A0A2M6WZA2_9BACT</name>
<dbReference type="InterPro" id="IPR000424">
    <property type="entry name" value="Primosome_PriB/ssb"/>
</dbReference>